<organism evidence="1 2">
    <name type="scientific">Galerina marginata (strain CBS 339.88)</name>
    <dbReference type="NCBI Taxonomy" id="685588"/>
    <lineage>
        <taxon>Eukaryota</taxon>
        <taxon>Fungi</taxon>
        <taxon>Dikarya</taxon>
        <taxon>Basidiomycota</taxon>
        <taxon>Agaricomycotina</taxon>
        <taxon>Agaricomycetes</taxon>
        <taxon>Agaricomycetidae</taxon>
        <taxon>Agaricales</taxon>
        <taxon>Agaricineae</taxon>
        <taxon>Strophariaceae</taxon>
        <taxon>Galerina</taxon>
    </lineage>
</organism>
<evidence type="ECO:0000313" key="2">
    <source>
        <dbReference type="Proteomes" id="UP000027222"/>
    </source>
</evidence>
<sequence length="184" mass="20835">MFGGDKDRLYLTLNHRYNLPGFHWAFVLAGKDEGSGKSPEKKETRWHVVNPNSTATHRAHWKFEQDKVNQYNSASLCARIVLRKIDPARRQKVISYLKHVLETQVRIWQGDANFSCVSWALEAVAVLQRLKIIQLTVPLGDFENIVTRFGDESLNRIATGRLNIAQLGASAIPVLELLDKNAVS</sequence>
<dbReference type="OrthoDB" id="2679825at2759"/>
<keyword evidence="2" id="KW-1185">Reference proteome</keyword>
<dbReference type="AlphaFoldDB" id="A0A067SXV7"/>
<dbReference type="Proteomes" id="UP000027222">
    <property type="component" value="Unassembled WGS sequence"/>
</dbReference>
<dbReference type="EMBL" id="KL142392">
    <property type="protein sequence ID" value="KDR71593.1"/>
    <property type="molecule type" value="Genomic_DNA"/>
</dbReference>
<gene>
    <name evidence="1" type="ORF">GALMADRAFT_213876</name>
</gene>
<dbReference type="Pfam" id="PF21858">
    <property type="entry name" value="DUF6914"/>
    <property type="match status" value="1"/>
</dbReference>
<accession>A0A067SXV7</accession>
<reference evidence="2" key="1">
    <citation type="journal article" date="2014" name="Proc. Natl. Acad. Sci. U.S.A.">
        <title>Extensive sampling of basidiomycete genomes demonstrates inadequacy of the white-rot/brown-rot paradigm for wood decay fungi.</title>
        <authorList>
            <person name="Riley R."/>
            <person name="Salamov A.A."/>
            <person name="Brown D.W."/>
            <person name="Nagy L.G."/>
            <person name="Floudas D."/>
            <person name="Held B.W."/>
            <person name="Levasseur A."/>
            <person name="Lombard V."/>
            <person name="Morin E."/>
            <person name="Otillar R."/>
            <person name="Lindquist E.A."/>
            <person name="Sun H."/>
            <person name="LaButti K.M."/>
            <person name="Schmutz J."/>
            <person name="Jabbour D."/>
            <person name="Luo H."/>
            <person name="Baker S.E."/>
            <person name="Pisabarro A.G."/>
            <person name="Walton J.D."/>
            <person name="Blanchette R.A."/>
            <person name="Henrissat B."/>
            <person name="Martin F."/>
            <person name="Cullen D."/>
            <person name="Hibbett D.S."/>
            <person name="Grigoriev I.V."/>
        </authorList>
    </citation>
    <scope>NUCLEOTIDE SEQUENCE [LARGE SCALE GENOMIC DNA]</scope>
    <source>
        <strain evidence="2">CBS 339.88</strain>
    </source>
</reference>
<proteinExistence type="predicted"/>
<name>A0A067SXV7_GALM3</name>
<protein>
    <submittedName>
        <fullName evidence="1">Uncharacterized protein</fullName>
    </submittedName>
</protein>
<dbReference type="InterPro" id="IPR054208">
    <property type="entry name" value="DUF6914"/>
</dbReference>
<dbReference type="HOGENOM" id="CLU_125049_0_0_1"/>
<evidence type="ECO:0000313" key="1">
    <source>
        <dbReference type="EMBL" id="KDR71593.1"/>
    </source>
</evidence>